<organism evidence="3 4">
    <name type="scientific">Achromobacter aloeverae</name>
    <dbReference type="NCBI Taxonomy" id="1750518"/>
    <lineage>
        <taxon>Bacteria</taxon>
        <taxon>Pseudomonadati</taxon>
        <taxon>Pseudomonadota</taxon>
        <taxon>Betaproteobacteria</taxon>
        <taxon>Burkholderiales</taxon>
        <taxon>Alcaligenaceae</taxon>
        <taxon>Achromobacter</taxon>
    </lineage>
</organism>
<feature type="domain" description="Mandelate racemase/muconate lactonizing enzyme C-terminal" evidence="2">
    <location>
        <begin position="146"/>
        <end position="255"/>
    </location>
</feature>
<keyword evidence="1" id="KW-0456">Lyase</keyword>
<dbReference type="Pfam" id="PF02746">
    <property type="entry name" value="MR_MLE_N"/>
    <property type="match status" value="1"/>
</dbReference>
<dbReference type="Gene3D" id="3.20.20.120">
    <property type="entry name" value="Enolase-like C-terminal domain"/>
    <property type="match status" value="1"/>
</dbReference>
<dbReference type="SUPFAM" id="SSF51604">
    <property type="entry name" value="Enolase C-terminal domain-like"/>
    <property type="match status" value="1"/>
</dbReference>
<evidence type="ECO:0000313" key="4">
    <source>
        <dbReference type="Proteomes" id="UP000290849"/>
    </source>
</evidence>
<dbReference type="GO" id="GO:0016829">
    <property type="term" value="F:lyase activity"/>
    <property type="evidence" value="ECO:0007669"/>
    <property type="project" value="UniProtKB-KW"/>
</dbReference>
<accession>A0A4Q1HL47</accession>
<protein>
    <recommendedName>
        <fullName evidence="2">Mandelate racemase/muconate lactonizing enzyme C-terminal domain-containing protein</fullName>
    </recommendedName>
</protein>
<dbReference type="InterPro" id="IPR029017">
    <property type="entry name" value="Enolase-like_N"/>
</dbReference>
<evidence type="ECO:0000259" key="2">
    <source>
        <dbReference type="SMART" id="SM00922"/>
    </source>
</evidence>
<dbReference type="Pfam" id="PF13378">
    <property type="entry name" value="MR_MLE_C"/>
    <property type="match status" value="1"/>
</dbReference>
<dbReference type="PANTHER" id="PTHR48080:SF2">
    <property type="entry name" value="D-GALACTONATE DEHYDRATASE"/>
    <property type="match status" value="1"/>
</dbReference>
<evidence type="ECO:0000256" key="1">
    <source>
        <dbReference type="ARBA" id="ARBA00023239"/>
    </source>
</evidence>
<dbReference type="Proteomes" id="UP000290849">
    <property type="component" value="Unassembled WGS sequence"/>
</dbReference>
<dbReference type="EMBL" id="PYAL01000003">
    <property type="protein sequence ID" value="RXN90345.1"/>
    <property type="molecule type" value="Genomic_DNA"/>
</dbReference>
<dbReference type="CDD" id="cd03316">
    <property type="entry name" value="MR_like"/>
    <property type="match status" value="1"/>
</dbReference>
<dbReference type="SFLD" id="SFLDS00001">
    <property type="entry name" value="Enolase"/>
    <property type="match status" value="1"/>
</dbReference>
<reference evidence="3 4" key="1">
    <citation type="journal article" date="2017" name="Int. J. Syst. Evol. Microbiol.">
        <title>Achromobacter aloeverae sp. nov., isolated from the root of Aloe vera (L.) Burm.f.</title>
        <authorList>
            <person name="Kuncharoen N."/>
            <person name="Muramatsu Y."/>
            <person name="Shibata C."/>
            <person name="Kamakura Y."/>
            <person name="Nakagawa Y."/>
            <person name="Tanasupawat S."/>
        </authorList>
    </citation>
    <scope>NUCLEOTIDE SEQUENCE [LARGE SCALE GENOMIC DNA]</scope>
    <source>
        <strain evidence="3 4">AVA-1</strain>
    </source>
</reference>
<gene>
    <name evidence="3" type="ORF">C7R54_12580</name>
</gene>
<dbReference type="SUPFAM" id="SSF54826">
    <property type="entry name" value="Enolase N-terminal domain-like"/>
    <property type="match status" value="1"/>
</dbReference>
<dbReference type="InterPro" id="IPR029065">
    <property type="entry name" value="Enolase_C-like"/>
</dbReference>
<proteinExistence type="predicted"/>
<dbReference type="InterPro" id="IPR036849">
    <property type="entry name" value="Enolase-like_C_sf"/>
</dbReference>
<dbReference type="InterPro" id="IPR013341">
    <property type="entry name" value="Mandelate_racemase_N_dom"/>
</dbReference>
<dbReference type="AlphaFoldDB" id="A0A4Q1HL47"/>
<dbReference type="InterPro" id="IPR013342">
    <property type="entry name" value="Mandelate_racemase_C"/>
</dbReference>
<sequence>MNIHEKIQQALLFNDDASVIDVALTGMAVAPRSNWLFVELILDDGRVGTGEVTLRAHEAMIATLLSQLMPSIKGRKLAELASLRHAYPGFPSGKVGNALLSALDQACIDLAGQDAGIPISALWGSGPHRLLDAYATVNRSVKQRTPEGYADACAAAVRAGFPAVKVMPFDTITPATAHTADAGREMERVVERLDAIRQAIGPDAALMVDCHWRLDEAAAHRFCDAVAGLRLHWLECPVPESTEWHPAITRLRDRAHRSGMLLAGAENIIGWSGALPFLEGGLYDVIMPDIKYCGGYADFARIVEGASRYDVTVSPHNPSGPVAHAHTVHLCAGMGLRQPVEQQFAESPLFDTCVVGEAPAFKDGQFSAGSAPGLGLRIDHRVAAAYPAVPVALSMADPSFA</sequence>
<dbReference type="PANTHER" id="PTHR48080">
    <property type="entry name" value="D-GALACTONATE DEHYDRATASE-RELATED"/>
    <property type="match status" value="1"/>
</dbReference>
<dbReference type="RefSeq" id="WP_129150777.1">
    <property type="nucleotide sequence ID" value="NZ_JBHSDO010000014.1"/>
</dbReference>
<evidence type="ECO:0000313" key="3">
    <source>
        <dbReference type="EMBL" id="RXN90345.1"/>
    </source>
</evidence>
<dbReference type="SMART" id="SM00922">
    <property type="entry name" value="MR_MLE"/>
    <property type="match status" value="1"/>
</dbReference>
<comment type="caution">
    <text evidence="3">The sequence shown here is derived from an EMBL/GenBank/DDBJ whole genome shotgun (WGS) entry which is preliminary data.</text>
</comment>
<dbReference type="InterPro" id="IPR034593">
    <property type="entry name" value="DgoD-like"/>
</dbReference>
<keyword evidence="4" id="KW-1185">Reference proteome</keyword>
<dbReference type="Gene3D" id="3.30.390.10">
    <property type="entry name" value="Enolase-like, N-terminal domain"/>
    <property type="match status" value="1"/>
</dbReference>
<name>A0A4Q1HL47_9BURK</name>
<dbReference type="OrthoDB" id="9802699at2"/>